<sequence>MPVRREGRGRPGPRLLASVAAAALGVTGLLATGPVHRAEAAVPDTIALTVTNNSGTGRQVHLYNLGTELATGRQGWADADGTFHPWPGGAVPPVPAPDASFAGPADGESMTIRLPRFSGRLYFSYGDKLDFRLATGGLVQPAVQNPTDPNRNILFNWSEYTLNDSGLWLNSTQVDMFSAPYAVGVKRPDGQVAMTGHLKPGGYQGVLDALEERGGGWEKLIQRRPDGTVLRALAPSHGIEAGAPLRYSLDDYIDRVWRKYATQTLTVTPFSYQPEIKYHGRVTGDTMNFTDGSGALAASFPKPDSDSVYGCYKHLDAPNDLVRGPLARTLCAALNRSTLLDNPHQPDTSPAAFYQDPVTNHYAREIHEHMADGKAYAFAFDDVGAHESLVHDGDPRHAYMVLDPMTGGSAPPPDPTPTPTPSPTPTPTPTLPPTGDTFHLRTGGRLDTTSAEAGADTIPSAEGATHDGTPHKPLVYEIRGVTGTHDPARRTDFTLLTDAGTHVALGQQARVSYDLTGDGTFERVETFAYFATDPVPGYEPYTGSRAGLRSATGALGDLSGGTVRVEVWNAIGAAPALLRVGTGSTLTIPFR</sequence>
<feature type="domain" description="GH64" evidence="2">
    <location>
        <begin position="43"/>
        <end position="404"/>
    </location>
</feature>
<evidence type="ECO:0000256" key="1">
    <source>
        <dbReference type="SAM" id="MobiDB-lite"/>
    </source>
</evidence>
<dbReference type="InterPro" id="IPR037398">
    <property type="entry name" value="Glyco_hydro_64_fam"/>
</dbReference>
<dbReference type="PANTHER" id="PTHR38165:SF1">
    <property type="entry name" value="GLUCANASE B"/>
    <property type="match status" value="1"/>
</dbReference>
<proteinExistence type="predicted"/>
<reference evidence="3 4" key="1">
    <citation type="submission" date="2016-09" db="EMBL/GenBank/DDBJ databases">
        <title>Streptomyces rubrolavendulae MJM4426 Genome sequencing and assembly.</title>
        <authorList>
            <person name="Kim J.-G."/>
        </authorList>
    </citation>
    <scope>NUCLEOTIDE SEQUENCE [LARGE SCALE GENOMIC DNA]</scope>
    <source>
        <strain evidence="3 4">MJM4426</strain>
    </source>
</reference>
<protein>
    <submittedName>
        <fullName evidence="3">Glucan endo-1,3-beta-glucosidase</fullName>
        <ecNumber evidence="3">3.2.1.39</ecNumber>
    </submittedName>
</protein>
<gene>
    <name evidence="3" type="ORF">A4G23_04453</name>
</gene>
<keyword evidence="3" id="KW-0378">Hydrolase</keyword>
<dbReference type="InterPro" id="IPR042517">
    <property type="entry name" value="Glyco_hydro_64_N_2"/>
</dbReference>
<dbReference type="GO" id="GO:0042973">
    <property type="term" value="F:glucan endo-1,3-beta-D-glucosidase activity"/>
    <property type="evidence" value="ECO:0007669"/>
    <property type="project" value="UniProtKB-EC"/>
</dbReference>
<dbReference type="PATRIC" id="fig|285473.5.peg.4679"/>
<name>A0A1D8G7X6_9ACTN</name>
<dbReference type="Proteomes" id="UP000095349">
    <property type="component" value="Chromosome"/>
</dbReference>
<accession>A0A1D8G7X6</accession>
<evidence type="ECO:0000313" key="3">
    <source>
        <dbReference type="EMBL" id="AOT61565.1"/>
    </source>
</evidence>
<dbReference type="AlphaFoldDB" id="A0A1D8G7X6"/>
<organism evidence="3 4">
    <name type="scientific">Streptomyces rubrolavendulae</name>
    <dbReference type="NCBI Taxonomy" id="285473"/>
    <lineage>
        <taxon>Bacteria</taxon>
        <taxon>Bacillati</taxon>
        <taxon>Actinomycetota</taxon>
        <taxon>Actinomycetes</taxon>
        <taxon>Kitasatosporales</taxon>
        <taxon>Streptomycetaceae</taxon>
        <taxon>Streptomyces</taxon>
    </lineage>
</organism>
<evidence type="ECO:0000259" key="2">
    <source>
        <dbReference type="PROSITE" id="PS52006"/>
    </source>
</evidence>
<keyword evidence="4" id="KW-1185">Reference proteome</keyword>
<dbReference type="KEGG" id="srn:A4G23_04453"/>
<dbReference type="InterPro" id="IPR032477">
    <property type="entry name" value="Glyco_hydro_64"/>
</dbReference>
<dbReference type="OrthoDB" id="5513218at2"/>
<dbReference type="CDD" id="cd09216">
    <property type="entry name" value="GH64-LPHase-like"/>
    <property type="match status" value="1"/>
</dbReference>
<dbReference type="PROSITE" id="PS52006">
    <property type="entry name" value="GH64"/>
    <property type="match status" value="1"/>
</dbReference>
<evidence type="ECO:0000313" key="4">
    <source>
        <dbReference type="Proteomes" id="UP000095349"/>
    </source>
</evidence>
<dbReference type="Gene3D" id="3.30.920.50">
    <property type="entry name" value="Beta-1,3-glucanase, C-terminal domain"/>
    <property type="match status" value="1"/>
</dbReference>
<dbReference type="Pfam" id="PF16483">
    <property type="entry name" value="Glyco_hydro_64"/>
    <property type="match status" value="1"/>
</dbReference>
<feature type="region of interest" description="Disordered" evidence="1">
    <location>
        <begin position="398"/>
        <end position="444"/>
    </location>
</feature>
<dbReference type="InterPro" id="IPR037176">
    <property type="entry name" value="Osmotin/thaumatin-like_sf"/>
</dbReference>
<dbReference type="STRING" id="285473.A4G23_04453"/>
<keyword evidence="3" id="KW-0326">Glycosidase</keyword>
<dbReference type="EC" id="3.2.1.39" evidence="3"/>
<dbReference type="EMBL" id="CP017316">
    <property type="protein sequence ID" value="AOT61565.1"/>
    <property type="molecule type" value="Genomic_DNA"/>
</dbReference>
<dbReference type="Gene3D" id="2.60.110.10">
    <property type="entry name" value="Thaumatin"/>
    <property type="match status" value="1"/>
</dbReference>
<dbReference type="PANTHER" id="PTHR38165">
    <property type="match status" value="1"/>
</dbReference>
<feature type="compositionally biased region" description="Pro residues" evidence="1">
    <location>
        <begin position="410"/>
        <end position="432"/>
    </location>
</feature>